<evidence type="ECO:0000259" key="7">
    <source>
        <dbReference type="PROSITE" id="PS50090"/>
    </source>
</evidence>
<dbReference type="GO" id="GO:0003682">
    <property type="term" value="F:chromatin binding"/>
    <property type="evidence" value="ECO:0007669"/>
    <property type="project" value="TreeGrafter"/>
</dbReference>
<keyword evidence="1" id="KW-0479">Metal-binding</keyword>
<dbReference type="OrthoDB" id="270417at2759"/>
<feature type="domain" description="ZZ-type" evidence="8">
    <location>
        <begin position="37"/>
        <end position="93"/>
    </location>
</feature>
<feature type="domain" description="Myb-like" evidence="7">
    <location>
        <begin position="100"/>
        <end position="143"/>
    </location>
</feature>
<reference evidence="11" key="1">
    <citation type="journal article" date="2022" name="Proc. Natl. Acad. Sci. U.S.A.">
        <title>Life cycle and functional genomics of the unicellular red alga Galdieria for elucidating algal and plant evolution and industrial use.</title>
        <authorList>
            <person name="Hirooka S."/>
            <person name="Itabashi T."/>
            <person name="Ichinose T.M."/>
            <person name="Onuma R."/>
            <person name="Fujiwara T."/>
            <person name="Yamashita S."/>
            <person name="Jong L.W."/>
            <person name="Tomita R."/>
            <person name="Iwane A.H."/>
            <person name="Miyagishima S.Y."/>
        </authorList>
    </citation>
    <scope>NUCLEOTIDE SEQUENCE</scope>
    <source>
        <strain evidence="11">NBRC 102759</strain>
    </source>
</reference>
<name>A0A9C7UU87_9RHOD</name>
<feature type="coiled-coil region" evidence="5">
    <location>
        <begin position="332"/>
        <end position="359"/>
    </location>
</feature>
<dbReference type="GO" id="GO:0003713">
    <property type="term" value="F:transcription coactivator activity"/>
    <property type="evidence" value="ECO:0007669"/>
    <property type="project" value="TreeGrafter"/>
</dbReference>
<feature type="domain" description="HTH myb-type" evidence="10">
    <location>
        <begin position="100"/>
        <end position="147"/>
    </location>
</feature>
<dbReference type="GO" id="GO:0006338">
    <property type="term" value="P:chromatin remodeling"/>
    <property type="evidence" value="ECO:0007669"/>
    <property type="project" value="TreeGrafter"/>
</dbReference>
<dbReference type="CDD" id="cd00167">
    <property type="entry name" value="SANT"/>
    <property type="match status" value="1"/>
</dbReference>
<feature type="region of interest" description="Disordered" evidence="6">
    <location>
        <begin position="1"/>
        <end position="30"/>
    </location>
</feature>
<dbReference type="EMBL" id="BQMJ01000068">
    <property type="protein sequence ID" value="GJQ15397.1"/>
    <property type="molecule type" value="Genomic_DNA"/>
</dbReference>
<dbReference type="PANTHER" id="PTHR12374">
    <property type="entry name" value="TRANSCRIPTIONAL ADAPTOR 2 ADA2 -RELATED"/>
    <property type="match status" value="1"/>
</dbReference>
<dbReference type="Proteomes" id="UP001061958">
    <property type="component" value="Unassembled WGS sequence"/>
</dbReference>
<dbReference type="InterPro" id="IPR001005">
    <property type="entry name" value="SANT/Myb"/>
</dbReference>
<dbReference type="CDD" id="cd02335">
    <property type="entry name" value="ZZ_ADA2"/>
    <property type="match status" value="1"/>
</dbReference>
<sequence length="456" mass="53494">MTESTSSKKKRKRSLETVPVSSPLAARRSGRRDIKVGPKCTCDYCGVDITRTLYFRCAECPNFDLCLSCFSVGVEIYPHRSYHPYRVISYIAEFPFCQGWTAEEEENLLDALLMYGLHNWQLVSEYVRTKSKTKCEQHYHQVYLQGVTAPLPNLDFKTTLTAISMKEQEEPESAQEWKEAEQATKEVSIVKVSPDESSILSGFLPKRKDFDVEYDDNAEATIAELQILEDDTVEERLLKMKLLEIYDLKLQERERKKDAVLRWKMYDVNQVNEDLEKLGNEDSKWMELFFNLGQFLSKEELDTFVQFMKQDMAYRSELVRLLSYRANGISNFKEAEEFERQVVRRVEELEQRLDRIKHSPLYESNQREDIEKKKMKKVSSNRVVASSSTDYKPMTLSTGMKDYDKLSFMEKAFCSAIHFKPSDYFQFQQMVKKLAENKKTKSTSHSPWIVDWPQQR</sequence>
<evidence type="ECO:0000256" key="6">
    <source>
        <dbReference type="SAM" id="MobiDB-lite"/>
    </source>
</evidence>
<feature type="domain" description="SANT" evidence="9">
    <location>
        <begin position="95"/>
        <end position="147"/>
    </location>
</feature>
<dbReference type="AlphaFoldDB" id="A0A9C7UU87"/>
<dbReference type="SMART" id="SM00717">
    <property type="entry name" value="SANT"/>
    <property type="match status" value="1"/>
</dbReference>
<dbReference type="PROSITE" id="PS50135">
    <property type="entry name" value="ZF_ZZ_2"/>
    <property type="match status" value="1"/>
</dbReference>
<protein>
    <recommendedName>
        <fullName evidence="13">Transcriptional adapter</fullName>
    </recommendedName>
</protein>
<dbReference type="PROSITE" id="PS50090">
    <property type="entry name" value="MYB_LIKE"/>
    <property type="match status" value="1"/>
</dbReference>
<evidence type="ECO:0000259" key="10">
    <source>
        <dbReference type="PROSITE" id="PS51294"/>
    </source>
</evidence>
<keyword evidence="12" id="KW-1185">Reference proteome</keyword>
<dbReference type="Gene3D" id="1.10.10.60">
    <property type="entry name" value="Homeodomain-like"/>
    <property type="match status" value="1"/>
</dbReference>
<dbReference type="InterPro" id="IPR017930">
    <property type="entry name" value="Myb_dom"/>
</dbReference>
<keyword evidence="5" id="KW-0175">Coiled coil</keyword>
<dbReference type="Pfam" id="PF22941">
    <property type="entry name" value="TADA2A-like_3rd"/>
    <property type="match status" value="1"/>
</dbReference>
<evidence type="ECO:0008006" key="13">
    <source>
        <dbReference type="Google" id="ProtNLM"/>
    </source>
</evidence>
<dbReference type="InterPro" id="IPR043145">
    <property type="entry name" value="Znf_ZZ_sf"/>
</dbReference>
<evidence type="ECO:0000256" key="1">
    <source>
        <dbReference type="ARBA" id="ARBA00022723"/>
    </source>
</evidence>
<dbReference type="PROSITE" id="PS51294">
    <property type="entry name" value="HTH_MYB"/>
    <property type="match status" value="1"/>
</dbReference>
<dbReference type="GO" id="GO:0006357">
    <property type="term" value="P:regulation of transcription by RNA polymerase II"/>
    <property type="evidence" value="ECO:0007669"/>
    <property type="project" value="TreeGrafter"/>
</dbReference>
<dbReference type="Gene3D" id="3.30.60.90">
    <property type="match status" value="1"/>
</dbReference>
<dbReference type="SMART" id="SM00291">
    <property type="entry name" value="ZnF_ZZ"/>
    <property type="match status" value="1"/>
</dbReference>
<evidence type="ECO:0000256" key="5">
    <source>
        <dbReference type="SAM" id="Coils"/>
    </source>
</evidence>
<dbReference type="GO" id="GO:0008270">
    <property type="term" value="F:zinc ion binding"/>
    <property type="evidence" value="ECO:0007669"/>
    <property type="project" value="UniProtKB-KW"/>
</dbReference>
<gene>
    <name evidence="11" type="ORF">GpartN1_g7188.t1</name>
</gene>
<comment type="caution">
    <text evidence="11">The sequence shown here is derived from an EMBL/GenBank/DDBJ whole genome shotgun (WGS) entry which is preliminary data.</text>
</comment>
<dbReference type="GO" id="GO:0005634">
    <property type="term" value="C:nucleus"/>
    <property type="evidence" value="ECO:0007669"/>
    <property type="project" value="TreeGrafter"/>
</dbReference>
<dbReference type="InterPro" id="IPR009057">
    <property type="entry name" value="Homeodomain-like_sf"/>
</dbReference>
<proteinExistence type="predicted"/>
<evidence type="ECO:0000313" key="11">
    <source>
        <dbReference type="EMBL" id="GJQ15397.1"/>
    </source>
</evidence>
<evidence type="ECO:0000313" key="12">
    <source>
        <dbReference type="Proteomes" id="UP001061958"/>
    </source>
</evidence>
<dbReference type="InterPro" id="IPR041983">
    <property type="entry name" value="ADA2-like_ZZ"/>
</dbReference>
<keyword evidence="3" id="KW-0862">Zinc</keyword>
<dbReference type="InterPro" id="IPR000433">
    <property type="entry name" value="Znf_ZZ"/>
</dbReference>
<evidence type="ECO:0000256" key="4">
    <source>
        <dbReference type="PROSITE-ProRule" id="PRU00228"/>
    </source>
</evidence>
<dbReference type="Pfam" id="PF00249">
    <property type="entry name" value="Myb_DNA-binding"/>
    <property type="match status" value="1"/>
</dbReference>
<organism evidence="11 12">
    <name type="scientific">Galdieria partita</name>
    <dbReference type="NCBI Taxonomy" id="83374"/>
    <lineage>
        <taxon>Eukaryota</taxon>
        <taxon>Rhodophyta</taxon>
        <taxon>Bangiophyceae</taxon>
        <taxon>Galdieriales</taxon>
        <taxon>Galdieriaceae</taxon>
        <taxon>Galdieria</taxon>
    </lineage>
</organism>
<dbReference type="SUPFAM" id="SSF57850">
    <property type="entry name" value="RING/U-box"/>
    <property type="match status" value="1"/>
</dbReference>
<dbReference type="PANTHER" id="PTHR12374:SF20">
    <property type="entry name" value="TRANSCRIPTIONAL ADAPTER 2-ALPHA"/>
    <property type="match status" value="1"/>
</dbReference>
<evidence type="ECO:0000259" key="9">
    <source>
        <dbReference type="PROSITE" id="PS51293"/>
    </source>
</evidence>
<reference evidence="11" key="2">
    <citation type="submission" date="2022-01" db="EMBL/GenBank/DDBJ databases">
        <authorList>
            <person name="Hirooka S."/>
            <person name="Miyagishima S.Y."/>
        </authorList>
    </citation>
    <scope>NUCLEOTIDE SEQUENCE</scope>
    <source>
        <strain evidence="11">NBRC 102759</strain>
    </source>
</reference>
<evidence type="ECO:0000256" key="2">
    <source>
        <dbReference type="ARBA" id="ARBA00022771"/>
    </source>
</evidence>
<evidence type="ECO:0000259" key="8">
    <source>
        <dbReference type="PROSITE" id="PS50135"/>
    </source>
</evidence>
<dbReference type="Pfam" id="PF25299">
    <property type="entry name" value="ZZ_ADA2"/>
    <property type="match status" value="1"/>
</dbReference>
<keyword evidence="2 4" id="KW-0863">Zinc-finger</keyword>
<dbReference type="InterPro" id="IPR055141">
    <property type="entry name" value="TADA2A_B-like_dom"/>
</dbReference>
<evidence type="ECO:0000256" key="3">
    <source>
        <dbReference type="ARBA" id="ARBA00022833"/>
    </source>
</evidence>
<dbReference type="SUPFAM" id="SSF46689">
    <property type="entry name" value="Homeodomain-like"/>
    <property type="match status" value="1"/>
</dbReference>
<accession>A0A9C7UU87</accession>
<dbReference type="InterPro" id="IPR017884">
    <property type="entry name" value="SANT_dom"/>
</dbReference>
<dbReference type="PROSITE" id="PS51293">
    <property type="entry name" value="SANT"/>
    <property type="match status" value="1"/>
</dbReference>